<dbReference type="AlphaFoldDB" id="A0A812NL43"/>
<keyword evidence="2" id="KW-1185">Reference proteome</keyword>
<evidence type="ECO:0000313" key="1">
    <source>
        <dbReference type="EMBL" id="CAE7310788.1"/>
    </source>
</evidence>
<dbReference type="EMBL" id="CAJNJA010013019">
    <property type="protein sequence ID" value="CAE7310788.1"/>
    <property type="molecule type" value="Genomic_DNA"/>
</dbReference>
<gene>
    <name evidence="1" type="primary">gacC</name>
    <name evidence="1" type="ORF">SNEC2469_LOCUS7731</name>
</gene>
<reference evidence="1" key="1">
    <citation type="submission" date="2021-02" db="EMBL/GenBank/DDBJ databases">
        <authorList>
            <person name="Dougan E. K."/>
            <person name="Rhodes N."/>
            <person name="Thang M."/>
            <person name="Chan C."/>
        </authorList>
    </citation>
    <scope>NUCLEOTIDE SEQUENCE</scope>
</reference>
<name>A0A812NL43_9DINO</name>
<protein>
    <submittedName>
        <fullName evidence="1">GacC protein</fullName>
    </submittedName>
</protein>
<comment type="caution">
    <text evidence="1">The sequence shown here is derived from an EMBL/GenBank/DDBJ whole genome shotgun (WGS) entry which is preliminary data.</text>
</comment>
<organism evidence="1 2">
    <name type="scientific">Symbiodinium necroappetens</name>
    <dbReference type="NCBI Taxonomy" id="1628268"/>
    <lineage>
        <taxon>Eukaryota</taxon>
        <taxon>Sar</taxon>
        <taxon>Alveolata</taxon>
        <taxon>Dinophyceae</taxon>
        <taxon>Suessiales</taxon>
        <taxon>Symbiodiniaceae</taxon>
        <taxon>Symbiodinium</taxon>
    </lineage>
</organism>
<proteinExistence type="predicted"/>
<feature type="non-terminal residue" evidence="1">
    <location>
        <position position="381"/>
    </location>
</feature>
<dbReference type="OrthoDB" id="10250354at2759"/>
<dbReference type="Proteomes" id="UP000601435">
    <property type="component" value="Unassembled WGS sequence"/>
</dbReference>
<sequence>MAVIRCVLLPNKMKRLSEDFSSALKNAAWCATSSEDGTAATRLGRRSGRITERRLEVEIENQSSESFLFDNDWFKHGSWVDGAVDCLPPGTTTTLKLCNSDFTSGVSGLFWYVNEARFDVYLSLVFSHPLASEAAFDAFLGAPPAELHSEWCQAPPVSSESNRHGCQWRVLERGPVLRLKVTLPESLPRAASGLPMPEAEQRVLVVRGEAQAQAQQGREESEVTAPSFMDVTRPRDFIDGVGSGLTAASVGFAAGSAALVAAPAVGLSEGGVPGFVLGLAQGGAAALGLAACGTAACAAQVARGMLNTPEALMQQDGTRWDSTRGKWVDDFVNLREEEADKAPEDCESEEDSPLFGSAYKKEVADSSYYDIIGVKPGSLPA</sequence>
<dbReference type="Gene3D" id="2.60.270.50">
    <property type="match status" value="1"/>
</dbReference>
<accession>A0A812NL43</accession>
<evidence type="ECO:0000313" key="2">
    <source>
        <dbReference type="Proteomes" id="UP000601435"/>
    </source>
</evidence>